<keyword evidence="3" id="KW-1185">Reference proteome</keyword>
<evidence type="ECO:0000313" key="2">
    <source>
        <dbReference type="EMBL" id="KAG6532266.1"/>
    </source>
</evidence>
<evidence type="ECO:0000256" key="1">
    <source>
        <dbReference type="SAM" id="SignalP"/>
    </source>
</evidence>
<accession>A0A8J5I296</accession>
<name>A0A8J5I296_ZINOF</name>
<dbReference type="Proteomes" id="UP000734854">
    <property type="component" value="Unassembled WGS sequence"/>
</dbReference>
<proteinExistence type="predicted"/>
<feature type="signal peptide" evidence="1">
    <location>
        <begin position="1"/>
        <end position="17"/>
    </location>
</feature>
<sequence length="78" mass="8585">MVLVNLMGLHLPSLWSSTYLVFPGVKCKIGGSLSSKGINTAEYLIQNSQCLCVGVQKKGQNTGYLLNTKTHRNFWLLA</sequence>
<dbReference type="AlphaFoldDB" id="A0A8J5I296"/>
<keyword evidence="1" id="KW-0732">Signal</keyword>
<dbReference type="EMBL" id="JACMSC010000002">
    <property type="protein sequence ID" value="KAG6532266.1"/>
    <property type="molecule type" value="Genomic_DNA"/>
</dbReference>
<dbReference type="PANTHER" id="PTHR47867">
    <property type="entry name" value="ADENINE NUCLEOTIDE ALPHA HYDROLASES-LIKE SUPERFAMILY PROTEIN"/>
    <property type="match status" value="1"/>
</dbReference>
<gene>
    <name evidence="2" type="ORF">ZIOFF_006106</name>
</gene>
<comment type="caution">
    <text evidence="2">The sequence shown here is derived from an EMBL/GenBank/DDBJ whole genome shotgun (WGS) entry which is preliminary data.</text>
</comment>
<feature type="chain" id="PRO_5035200530" evidence="1">
    <location>
        <begin position="18"/>
        <end position="78"/>
    </location>
</feature>
<dbReference type="PANTHER" id="PTHR47867:SF1">
    <property type="entry name" value="ADENINE NUCLEOTIDE ALPHA HYDROLASES-LIKE SUPERFAMILY PROTEIN"/>
    <property type="match status" value="1"/>
</dbReference>
<reference evidence="2 3" key="1">
    <citation type="submission" date="2020-08" db="EMBL/GenBank/DDBJ databases">
        <title>Plant Genome Project.</title>
        <authorList>
            <person name="Zhang R.-G."/>
        </authorList>
    </citation>
    <scope>NUCLEOTIDE SEQUENCE [LARGE SCALE GENOMIC DNA]</scope>
    <source>
        <tissue evidence="2">Rhizome</tissue>
    </source>
</reference>
<evidence type="ECO:0000313" key="3">
    <source>
        <dbReference type="Proteomes" id="UP000734854"/>
    </source>
</evidence>
<organism evidence="2 3">
    <name type="scientific">Zingiber officinale</name>
    <name type="common">Ginger</name>
    <name type="synonym">Amomum zingiber</name>
    <dbReference type="NCBI Taxonomy" id="94328"/>
    <lineage>
        <taxon>Eukaryota</taxon>
        <taxon>Viridiplantae</taxon>
        <taxon>Streptophyta</taxon>
        <taxon>Embryophyta</taxon>
        <taxon>Tracheophyta</taxon>
        <taxon>Spermatophyta</taxon>
        <taxon>Magnoliopsida</taxon>
        <taxon>Liliopsida</taxon>
        <taxon>Zingiberales</taxon>
        <taxon>Zingiberaceae</taxon>
        <taxon>Zingiber</taxon>
    </lineage>
</organism>
<protein>
    <submittedName>
        <fullName evidence="2">Uncharacterized protein</fullName>
    </submittedName>
</protein>